<feature type="coiled-coil region" evidence="1">
    <location>
        <begin position="206"/>
        <end position="254"/>
    </location>
</feature>
<accession>A0A109GJR5</accession>
<protein>
    <submittedName>
        <fullName evidence="2">Uncharacterized protein</fullName>
    </submittedName>
</protein>
<organism evidence="2 3">
    <name type="scientific">Bacillus mycoides</name>
    <dbReference type="NCBI Taxonomy" id="1405"/>
    <lineage>
        <taxon>Bacteria</taxon>
        <taxon>Bacillati</taxon>
        <taxon>Bacillota</taxon>
        <taxon>Bacilli</taxon>
        <taxon>Bacillales</taxon>
        <taxon>Bacillaceae</taxon>
        <taxon>Bacillus</taxon>
        <taxon>Bacillus cereus group</taxon>
    </lineage>
</organism>
<dbReference type="RefSeq" id="WP_060748890.1">
    <property type="nucleotide sequence ID" value="NZ_LRPH01000001.1"/>
</dbReference>
<dbReference type="AlphaFoldDB" id="A0A109GJR5"/>
<evidence type="ECO:0000313" key="2">
    <source>
        <dbReference type="EMBL" id="KWU68196.1"/>
    </source>
</evidence>
<comment type="caution">
    <text evidence="2">The sequence shown here is derived from an EMBL/GenBank/DDBJ whole genome shotgun (WGS) entry which is preliminary data.</text>
</comment>
<evidence type="ECO:0000256" key="1">
    <source>
        <dbReference type="SAM" id="Coils"/>
    </source>
</evidence>
<name>A0A109GJR5_BACMY</name>
<proteinExistence type="predicted"/>
<reference evidence="2 3" key="1">
    <citation type="submission" date="2016-01" db="EMBL/GenBank/DDBJ databases">
        <authorList>
            <person name="McClelland M."/>
            <person name="Jain A."/>
            <person name="Saraogi P."/>
            <person name="Mendelson R."/>
            <person name="Westerman R."/>
            <person name="SanMiguel P."/>
            <person name="Csonka L."/>
        </authorList>
    </citation>
    <scope>NUCLEOTIDE SEQUENCE [LARGE SCALE GENOMIC DNA]</scope>
    <source>
        <strain evidence="2 3">PE8-15</strain>
    </source>
</reference>
<sequence>MNPEINPELVHKFRSKVHENNNFVESYFTEFNGVNVWSKICSCMDWLTVATEGLEIPKERNNMNKAALEFTHFIVTMDMILEAIEGLWVSIGPAINKKQPYLKDKNIFRAEVFGKELTDRAFFKAIRSWFGVHSVNGNEEIVLLDNKEVKVRFFSSWSAIPFFPEPSEGLKFSLRLYSNNPEAEELYGGTKEIKVNNLINFITLRFESLNQLMEEIDKLYKREKERLQETPINLNKDKDELAQLNQLHEQAKERRLLNELYETDIELYKSFLMCDIEEFQPDERALVLNYLEVLKPIIPMYRDIVQNVDINAFDKFEKLKLSSQVYLANHYYFIKVLESIAEWTDTGIYSIDYLIENGILPECITDLSGECRELLIYALDYKWSLEMDKK</sequence>
<gene>
    <name evidence="2" type="ORF">AWW70_00015</name>
</gene>
<dbReference type="Proteomes" id="UP000065797">
    <property type="component" value="Unassembled WGS sequence"/>
</dbReference>
<keyword evidence="1" id="KW-0175">Coiled coil</keyword>
<dbReference type="EMBL" id="LRPH01000001">
    <property type="protein sequence ID" value="KWU68196.1"/>
    <property type="molecule type" value="Genomic_DNA"/>
</dbReference>
<evidence type="ECO:0000313" key="3">
    <source>
        <dbReference type="Proteomes" id="UP000065797"/>
    </source>
</evidence>